<dbReference type="Proteomes" id="UP000297280">
    <property type="component" value="Unassembled WGS sequence"/>
</dbReference>
<organism evidence="1 2">
    <name type="scientific">Botrytis porri</name>
    <dbReference type="NCBI Taxonomy" id="87229"/>
    <lineage>
        <taxon>Eukaryota</taxon>
        <taxon>Fungi</taxon>
        <taxon>Dikarya</taxon>
        <taxon>Ascomycota</taxon>
        <taxon>Pezizomycotina</taxon>
        <taxon>Leotiomycetes</taxon>
        <taxon>Helotiales</taxon>
        <taxon>Sclerotiniaceae</taxon>
        <taxon>Botrytis</taxon>
    </lineage>
</organism>
<gene>
    <name evidence="1" type="ORF">BPOR_0661g00010</name>
</gene>
<reference evidence="1 2" key="1">
    <citation type="submission" date="2017-12" db="EMBL/GenBank/DDBJ databases">
        <title>Comparative genomics of Botrytis spp.</title>
        <authorList>
            <person name="Valero-Jimenez C.A."/>
            <person name="Tapia P."/>
            <person name="Veloso J."/>
            <person name="Silva-Moreno E."/>
            <person name="Staats M."/>
            <person name="Valdes J.H."/>
            <person name="Van Kan J.A.L."/>
        </authorList>
    </citation>
    <scope>NUCLEOTIDE SEQUENCE [LARGE SCALE GENOMIC DNA]</scope>
    <source>
        <strain evidence="1 2">MUCL3349</strain>
    </source>
</reference>
<keyword evidence="2" id="KW-1185">Reference proteome</keyword>
<sequence length="121" mass="13631">MSNFGGYDEYAAEHLQFEPADENDETQVLDMDFDLKESSSLQIASFASLRDQDLPCIINKMPAEIITSILRELTPCMRACLGVTCKDMYQYFKYVNPKLVGLSERAGSGSQDKPLHKLLKT</sequence>
<evidence type="ECO:0000313" key="2">
    <source>
        <dbReference type="Proteomes" id="UP000297280"/>
    </source>
</evidence>
<proteinExistence type="predicted"/>
<evidence type="ECO:0008006" key="3">
    <source>
        <dbReference type="Google" id="ProtNLM"/>
    </source>
</evidence>
<dbReference type="EMBL" id="PQXO01000660">
    <property type="protein sequence ID" value="TGO83338.1"/>
    <property type="molecule type" value="Genomic_DNA"/>
</dbReference>
<evidence type="ECO:0000313" key="1">
    <source>
        <dbReference type="EMBL" id="TGO83338.1"/>
    </source>
</evidence>
<dbReference type="AlphaFoldDB" id="A0A4Z1KDB4"/>
<comment type="caution">
    <text evidence="1">The sequence shown here is derived from an EMBL/GenBank/DDBJ whole genome shotgun (WGS) entry which is preliminary data.</text>
</comment>
<name>A0A4Z1KDB4_9HELO</name>
<accession>A0A4Z1KDB4</accession>
<protein>
    <recommendedName>
        <fullName evidence="3">F-box domain-containing protein</fullName>
    </recommendedName>
</protein>